<name>A0AAD6MUD4_9EURO</name>
<dbReference type="Proteomes" id="UP001215712">
    <property type="component" value="Unassembled WGS sequence"/>
</dbReference>
<protein>
    <recommendedName>
        <fullName evidence="3">Aminoglycoside phosphotransferase domain-containing protein</fullName>
    </recommendedName>
</protein>
<reference evidence="1" key="2">
    <citation type="submission" date="2023-01" db="EMBL/GenBank/DDBJ databases">
        <authorList>
            <person name="Petersen C."/>
        </authorList>
    </citation>
    <scope>NUCLEOTIDE SEQUENCE</scope>
    <source>
        <strain evidence="1">IBT 17514</strain>
    </source>
</reference>
<dbReference type="InterPro" id="IPR011009">
    <property type="entry name" value="Kinase-like_dom_sf"/>
</dbReference>
<dbReference type="SUPFAM" id="SSF56112">
    <property type="entry name" value="Protein kinase-like (PK-like)"/>
    <property type="match status" value="1"/>
</dbReference>
<gene>
    <name evidence="1" type="ORF">N7493_007867</name>
</gene>
<evidence type="ECO:0000313" key="1">
    <source>
        <dbReference type="EMBL" id="KAJ5719412.1"/>
    </source>
</evidence>
<keyword evidence="2" id="KW-1185">Reference proteome</keyword>
<organism evidence="1 2">
    <name type="scientific">Penicillium malachiteum</name>
    <dbReference type="NCBI Taxonomy" id="1324776"/>
    <lineage>
        <taxon>Eukaryota</taxon>
        <taxon>Fungi</taxon>
        <taxon>Dikarya</taxon>
        <taxon>Ascomycota</taxon>
        <taxon>Pezizomycotina</taxon>
        <taxon>Eurotiomycetes</taxon>
        <taxon>Eurotiomycetidae</taxon>
        <taxon>Eurotiales</taxon>
        <taxon>Aspergillaceae</taxon>
        <taxon>Penicillium</taxon>
    </lineage>
</organism>
<accession>A0AAD6MUD4</accession>
<reference evidence="1" key="1">
    <citation type="journal article" date="2023" name="IMA Fungus">
        <title>Comparative genomic study of the Penicillium genus elucidates a diverse pangenome and 15 lateral gene transfer events.</title>
        <authorList>
            <person name="Petersen C."/>
            <person name="Sorensen T."/>
            <person name="Nielsen M.R."/>
            <person name="Sondergaard T.E."/>
            <person name="Sorensen J.L."/>
            <person name="Fitzpatrick D.A."/>
            <person name="Frisvad J.C."/>
            <person name="Nielsen K.L."/>
        </authorList>
    </citation>
    <scope>NUCLEOTIDE SEQUENCE</scope>
    <source>
        <strain evidence="1">IBT 17514</strain>
    </source>
</reference>
<evidence type="ECO:0000313" key="2">
    <source>
        <dbReference type="Proteomes" id="UP001215712"/>
    </source>
</evidence>
<sequence length="144" mass="16716">MDYINHKKSMGTLLEAPGRTLPRSKLPTAVYDKASSCFEGLAELHIAHIISQRNEADIDPDTADDFVARILFRKLVFDQERRREWIVHDVGSFPLWCDDLRLENFLMDDSDNIVGVIDWEFSYTAPVEYTYAPPWWLLLKKPEG</sequence>
<comment type="caution">
    <text evidence="1">The sequence shown here is derived from an EMBL/GenBank/DDBJ whole genome shotgun (WGS) entry which is preliminary data.</text>
</comment>
<proteinExistence type="predicted"/>
<dbReference type="EMBL" id="JAQJAN010000011">
    <property type="protein sequence ID" value="KAJ5719412.1"/>
    <property type="molecule type" value="Genomic_DNA"/>
</dbReference>
<evidence type="ECO:0008006" key="3">
    <source>
        <dbReference type="Google" id="ProtNLM"/>
    </source>
</evidence>
<dbReference type="AlphaFoldDB" id="A0AAD6MUD4"/>